<proteinExistence type="predicted"/>
<keyword evidence="2" id="KW-1185">Reference proteome</keyword>
<sequence length="552" mass="62070">MEEEVEKLAALKKAYADIILNIAKEAAARILISERKTLRFQQDVFDAKEEALNMLLRLKKVMDSKIAEAETASLGQGQKVQELEAQLNEAEETVVDLRTELRRVQDELEKLKNNLVKPMDERRVKGTEHVKSPSGHYYDSNTDLASIATRSKEPELYKNGWTQRIRALEENQLTGNSPLHGQNDDGNSHTKNELMVGDGGIMQRTCTLNSPKVENMEKSKEMVQYDSSYEKGGIVRFFRRTLRKRAKYDLVETITCGTADKPAEAQVSSAVIPSEFIRFPRDGMIESDENPSKVIGEEAHKDSNSHFAPVSTKDGETVKSGKCNPDIPSENEDPSSHLPMENVQNDKDCYEQKLPDTSDVSICKTNLGTVDVQLVKTDSKDEKPTGTVGAPTQAINDKLLKYTFRRKRKRLPLSTHNDDCSTEKKSSSRRNSGDKQGPLPEPQKPTLVMESSRDSRRLVQVARQLISLSGKRWPSYSSFGHALPVLSKNVERKEQTETYFMLGNSRNRKREVFADDPLISPGALFPCLPEALEDFDIIRSFFEKTGVNGTRG</sequence>
<name>A0ACC2K9F2_PERAE</name>
<accession>A0ACC2K9F2</accession>
<gene>
    <name evidence="1" type="ORF">MRB53_013906</name>
</gene>
<protein>
    <submittedName>
        <fullName evidence="1">Uncharacterized protein</fullName>
    </submittedName>
</protein>
<evidence type="ECO:0000313" key="2">
    <source>
        <dbReference type="Proteomes" id="UP001234297"/>
    </source>
</evidence>
<comment type="caution">
    <text evidence="1">The sequence shown here is derived from an EMBL/GenBank/DDBJ whole genome shotgun (WGS) entry which is preliminary data.</text>
</comment>
<dbReference type="EMBL" id="CM056812">
    <property type="protein sequence ID" value="KAJ8617720.1"/>
    <property type="molecule type" value="Genomic_DNA"/>
</dbReference>
<dbReference type="Proteomes" id="UP001234297">
    <property type="component" value="Chromosome 4"/>
</dbReference>
<evidence type="ECO:0000313" key="1">
    <source>
        <dbReference type="EMBL" id="KAJ8617720.1"/>
    </source>
</evidence>
<reference evidence="1 2" key="1">
    <citation type="journal article" date="2022" name="Hortic Res">
        <title>A haplotype resolved chromosomal level avocado genome allows analysis of novel avocado genes.</title>
        <authorList>
            <person name="Nath O."/>
            <person name="Fletcher S.J."/>
            <person name="Hayward A."/>
            <person name="Shaw L.M."/>
            <person name="Masouleh A.K."/>
            <person name="Furtado A."/>
            <person name="Henry R.J."/>
            <person name="Mitter N."/>
        </authorList>
    </citation>
    <scope>NUCLEOTIDE SEQUENCE [LARGE SCALE GENOMIC DNA]</scope>
    <source>
        <strain evidence="2">cv. Hass</strain>
    </source>
</reference>
<organism evidence="1 2">
    <name type="scientific">Persea americana</name>
    <name type="common">Avocado</name>
    <dbReference type="NCBI Taxonomy" id="3435"/>
    <lineage>
        <taxon>Eukaryota</taxon>
        <taxon>Viridiplantae</taxon>
        <taxon>Streptophyta</taxon>
        <taxon>Embryophyta</taxon>
        <taxon>Tracheophyta</taxon>
        <taxon>Spermatophyta</taxon>
        <taxon>Magnoliopsida</taxon>
        <taxon>Magnoliidae</taxon>
        <taxon>Laurales</taxon>
        <taxon>Lauraceae</taxon>
        <taxon>Persea</taxon>
    </lineage>
</organism>